<dbReference type="Proteomes" id="UP000281553">
    <property type="component" value="Unassembled WGS sequence"/>
</dbReference>
<evidence type="ECO:0000256" key="1">
    <source>
        <dbReference type="SAM" id="MobiDB-lite"/>
    </source>
</evidence>
<organism evidence="2 3">
    <name type="scientific">Dibothriocephalus latus</name>
    <name type="common">Fish tapeworm</name>
    <name type="synonym">Diphyllobothrium latum</name>
    <dbReference type="NCBI Taxonomy" id="60516"/>
    <lineage>
        <taxon>Eukaryota</taxon>
        <taxon>Metazoa</taxon>
        <taxon>Spiralia</taxon>
        <taxon>Lophotrochozoa</taxon>
        <taxon>Platyhelminthes</taxon>
        <taxon>Cestoda</taxon>
        <taxon>Eucestoda</taxon>
        <taxon>Diphyllobothriidea</taxon>
        <taxon>Diphyllobothriidae</taxon>
        <taxon>Dibothriocephalus</taxon>
    </lineage>
</organism>
<evidence type="ECO:0000313" key="3">
    <source>
        <dbReference type="Proteomes" id="UP000281553"/>
    </source>
</evidence>
<dbReference type="AlphaFoldDB" id="A0A3P7P081"/>
<sequence length="566" mass="61040">MHDELAAAAAAAPVVVPIEAVTPAASAPTDLSRFSEPASDSDVCACRTDSSASSGHADFCPLSLPPFYRSLLSKLLLYVSFADGCLRHLNIPVDLTAFPLLTASFDACSMKLAGLLSDVEFAFHSFLYVQLRRVLLRGFGFDPLKEESSAPETDAASSAGAKKLSESWASFAALLKSTPLPDANQATEERSIESDDITIPLSQCLCSLPPQSVQSQVLSSLPGRGHLPEASRVFSPVQTNDATSQMPAESSLADFLIGDRGDSYSPAARFQLGPFTRPSQHGLTTKDGCEDLNADGEGYVPLALGVVPPLTSMQLSCRSAPCLIWPEDRGDLSAIETLRLQALYSLDAFALKFYKYGDVQCSQYGEHLFPLSALSDQIANLRGWLVGSKAKSGFRISDRSKSGCDGAEEEEEDMTPRASKDSVRVSCETQTSPERQIEVGEEGSPAPEESASTPPAFAEPTNEIFLRRLLNVRDTEVLYLLTHLPEAQALAESGSMNSLPSADYVEAQLRMFAHWDLVSPVDAKCLPIHRVKTTMPTSPERPKLTESPAQTDSDKLPSSILEDVRK</sequence>
<dbReference type="EMBL" id="UYRU01103526">
    <property type="protein sequence ID" value="VDN42068.1"/>
    <property type="molecule type" value="Genomic_DNA"/>
</dbReference>
<proteinExistence type="predicted"/>
<feature type="compositionally biased region" description="Low complexity" evidence="1">
    <location>
        <begin position="442"/>
        <end position="457"/>
    </location>
</feature>
<name>A0A3P7P081_DIBLA</name>
<gene>
    <name evidence="2" type="ORF">DILT_LOCUS18721</name>
</gene>
<dbReference type="OrthoDB" id="6272343at2759"/>
<accession>A0A3P7P081</accession>
<feature type="non-terminal residue" evidence="2">
    <location>
        <position position="566"/>
    </location>
</feature>
<feature type="region of interest" description="Disordered" evidence="1">
    <location>
        <begin position="532"/>
        <end position="566"/>
    </location>
</feature>
<evidence type="ECO:0000313" key="2">
    <source>
        <dbReference type="EMBL" id="VDN42068.1"/>
    </source>
</evidence>
<reference evidence="2 3" key="1">
    <citation type="submission" date="2018-11" db="EMBL/GenBank/DDBJ databases">
        <authorList>
            <consortium name="Pathogen Informatics"/>
        </authorList>
    </citation>
    <scope>NUCLEOTIDE SEQUENCE [LARGE SCALE GENOMIC DNA]</scope>
</reference>
<keyword evidence="3" id="KW-1185">Reference proteome</keyword>
<protein>
    <submittedName>
        <fullName evidence="2">Uncharacterized protein</fullName>
    </submittedName>
</protein>
<feature type="region of interest" description="Disordered" evidence="1">
    <location>
        <begin position="395"/>
        <end position="457"/>
    </location>
</feature>
<feature type="compositionally biased region" description="Basic and acidic residues" evidence="1">
    <location>
        <begin position="414"/>
        <end position="423"/>
    </location>
</feature>